<dbReference type="PANTHER" id="PTHR32071">
    <property type="entry name" value="TRANSCRIPTIONAL REGULATORY PROTEIN"/>
    <property type="match status" value="1"/>
</dbReference>
<organism evidence="4 5">
    <name type="scientific">Escherichia coli</name>
    <dbReference type="NCBI Taxonomy" id="562"/>
    <lineage>
        <taxon>Bacteria</taxon>
        <taxon>Pseudomonadati</taxon>
        <taxon>Pseudomonadota</taxon>
        <taxon>Gammaproteobacteria</taxon>
        <taxon>Enterobacterales</taxon>
        <taxon>Enterobacteriaceae</taxon>
        <taxon>Escherichia</taxon>
    </lineage>
</organism>
<dbReference type="PANTHER" id="PTHR32071:SF14">
    <property type="entry name" value="TRANSCRIPTIONAL REGULATORY PROTEIN RTCR"/>
    <property type="match status" value="1"/>
</dbReference>
<proteinExistence type="predicted"/>
<evidence type="ECO:0000256" key="1">
    <source>
        <dbReference type="ARBA" id="ARBA00022741"/>
    </source>
</evidence>
<keyword evidence="2" id="KW-0067">ATP-binding</keyword>
<protein>
    <submittedName>
        <fullName evidence="4">Transcriptional regulatory protein RtcR</fullName>
    </submittedName>
</protein>
<dbReference type="Proteomes" id="UP000254817">
    <property type="component" value="Unassembled WGS sequence"/>
</dbReference>
<evidence type="ECO:0000256" key="2">
    <source>
        <dbReference type="ARBA" id="ARBA00022840"/>
    </source>
</evidence>
<feature type="domain" description="Sigma-54 factor interaction" evidence="3">
    <location>
        <begin position="1"/>
        <end position="41"/>
    </location>
</feature>
<dbReference type="GO" id="GO:0005524">
    <property type="term" value="F:ATP binding"/>
    <property type="evidence" value="ECO:0007669"/>
    <property type="project" value="UniProtKB-KW"/>
</dbReference>
<accession>A0A376MK24</accession>
<dbReference type="GO" id="GO:0006355">
    <property type="term" value="P:regulation of DNA-templated transcription"/>
    <property type="evidence" value="ECO:0007669"/>
    <property type="project" value="InterPro"/>
</dbReference>
<dbReference type="EMBL" id="UGAW01000001">
    <property type="protein sequence ID" value="STG50786.1"/>
    <property type="molecule type" value="Genomic_DNA"/>
</dbReference>
<dbReference type="Gene3D" id="1.10.8.60">
    <property type="match status" value="1"/>
</dbReference>
<evidence type="ECO:0000313" key="4">
    <source>
        <dbReference type="EMBL" id="STG50786.1"/>
    </source>
</evidence>
<dbReference type="Pfam" id="PF00158">
    <property type="entry name" value="Sigma54_activat"/>
    <property type="match status" value="1"/>
</dbReference>
<gene>
    <name evidence="4" type="primary">rtcR_2</name>
    <name evidence="4" type="ORF">NCTC11112_01211</name>
</gene>
<name>A0A376MK24_ECOLX</name>
<dbReference type="InterPro" id="IPR002078">
    <property type="entry name" value="Sigma_54_int"/>
</dbReference>
<sequence length="210" mass="23782">MLFLDEIGELGADEQAMLLKAIEEKTFYPFGSDRQVSSDFHLSPERCAICVSWLPKANSAKICTRGSISGPSPCRVYSSARKILNRTWIMKWSATPHSLVTAVRFNTEARRAWLAFATSPQATWRGNFRELSASVTRMATFATSGRITLDVVEDEINRLRYNCREPSLRAYTTAGRRGRKHRSLRPYATGTRYRYLPPGKVAFCCRTPAF</sequence>
<dbReference type="SUPFAM" id="SSF52540">
    <property type="entry name" value="P-loop containing nucleoside triphosphate hydrolases"/>
    <property type="match status" value="1"/>
</dbReference>
<dbReference type="Gene3D" id="3.40.50.300">
    <property type="entry name" value="P-loop containing nucleotide triphosphate hydrolases"/>
    <property type="match status" value="1"/>
</dbReference>
<dbReference type="AlphaFoldDB" id="A0A376MK24"/>
<reference evidence="4 5" key="1">
    <citation type="submission" date="2018-06" db="EMBL/GenBank/DDBJ databases">
        <authorList>
            <consortium name="Pathogen Informatics"/>
            <person name="Doyle S."/>
        </authorList>
    </citation>
    <scope>NUCLEOTIDE SEQUENCE [LARGE SCALE GENOMIC DNA]</scope>
    <source>
        <strain evidence="4 5">NCTC11112</strain>
    </source>
</reference>
<dbReference type="InterPro" id="IPR027417">
    <property type="entry name" value="P-loop_NTPase"/>
</dbReference>
<evidence type="ECO:0000259" key="3">
    <source>
        <dbReference type="Pfam" id="PF00158"/>
    </source>
</evidence>
<keyword evidence="1" id="KW-0547">Nucleotide-binding</keyword>
<evidence type="ECO:0000313" key="5">
    <source>
        <dbReference type="Proteomes" id="UP000254817"/>
    </source>
</evidence>